<dbReference type="EMBL" id="JAPWTJ010000016">
    <property type="protein sequence ID" value="KAJ8985351.1"/>
    <property type="molecule type" value="Genomic_DNA"/>
</dbReference>
<keyword evidence="4" id="KW-1185">Reference proteome</keyword>
<evidence type="ECO:0000256" key="2">
    <source>
        <dbReference type="PROSITE-ProRule" id="PRU00235"/>
    </source>
</evidence>
<accession>A0ABQ9K455</accession>
<dbReference type="Pfam" id="PF00415">
    <property type="entry name" value="RCC1"/>
    <property type="match status" value="3"/>
</dbReference>
<feature type="repeat" description="RCC1" evidence="2">
    <location>
        <begin position="76"/>
        <end position="128"/>
    </location>
</feature>
<name>A0ABQ9K455_9CUCU</name>
<dbReference type="PANTHER" id="PTHR22872:SF6">
    <property type="entry name" value="E3 UBIQUITIN-PROTEIN LIGASE HERC1-RELATED"/>
    <property type="match status" value="1"/>
</dbReference>
<evidence type="ECO:0000313" key="4">
    <source>
        <dbReference type="Proteomes" id="UP001162164"/>
    </source>
</evidence>
<dbReference type="PROSITE" id="PS50012">
    <property type="entry name" value="RCC1_3"/>
    <property type="match status" value="3"/>
</dbReference>
<keyword evidence="1" id="KW-0677">Repeat</keyword>
<dbReference type="Gene3D" id="2.130.10.30">
    <property type="entry name" value="Regulator of chromosome condensation 1/beta-lactamase-inhibitor protein II"/>
    <property type="match status" value="1"/>
</dbReference>
<evidence type="ECO:0000313" key="3">
    <source>
        <dbReference type="EMBL" id="KAJ8985351.1"/>
    </source>
</evidence>
<comment type="caution">
    <text evidence="3">The sequence shown here is derived from an EMBL/GenBank/DDBJ whole genome shotgun (WGS) entry which is preliminary data.</text>
</comment>
<evidence type="ECO:0000256" key="1">
    <source>
        <dbReference type="ARBA" id="ARBA00022737"/>
    </source>
</evidence>
<feature type="repeat" description="RCC1" evidence="2">
    <location>
        <begin position="129"/>
        <end position="178"/>
    </location>
</feature>
<dbReference type="InterPro" id="IPR000408">
    <property type="entry name" value="Reg_chr_condens"/>
</dbReference>
<proteinExistence type="predicted"/>
<dbReference type="InterPro" id="IPR009091">
    <property type="entry name" value="RCC1/BLIP-II"/>
</dbReference>
<dbReference type="PROSITE" id="PS00626">
    <property type="entry name" value="RCC1_2"/>
    <property type="match status" value="1"/>
</dbReference>
<dbReference type="SUPFAM" id="SSF50985">
    <property type="entry name" value="RCC1/BLIP-II"/>
    <property type="match status" value="1"/>
</dbReference>
<reference evidence="3" key="1">
    <citation type="journal article" date="2023" name="Insect Mol. Biol.">
        <title>Genome sequencing provides insights into the evolution of gene families encoding plant cell wall-degrading enzymes in longhorned beetles.</title>
        <authorList>
            <person name="Shin N.R."/>
            <person name="Okamura Y."/>
            <person name="Kirsch R."/>
            <person name="Pauchet Y."/>
        </authorList>
    </citation>
    <scope>NUCLEOTIDE SEQUENCE</scope>
    <source>
        <strain evidence="3">MMC_N1</strain>
    </source>
</reference>
<dbReference type="InterPro" id="IPR051625">
    <property type="entry name" value="Signaling_Regulatory_Domain"/>
</dbReference>
<gene>
    <name evidence="3" type="ORF">NQ317_008382</name>
</gene>
<sequence length="196" mass="21023">MYIILYCRIEAGQYCTFAILQDGYVSACGKGSYGRLGLGESSNQSLPKRVLLDSVVKKLSSSKGSDGHTLALTENGMVYSWGDGDYGKLGHGSCATYKQPERIVGPFAGKTIKYINAGYRHSAAITDDGKLYTWGEGDHGRLGHGDTNDCHIPTQVLELSDVGSVACGSSHTLALSRDGKTVWSFGSGGERQAWSW</sequence>
<dbReference type="PANTHER" id="PTHR22872">
    <property type="entry name" value="BTK-BINDING PROTEIN-RELATED"/>
    <property type="match status" value="1"/>
</dbReference>
<dbReference type="PRINTS" id="PR00633">
    <property type="entry name" value="RCCNDNSATION"/>
</dbReference>
<organism evidence="3 4">
    <name type="scientific">Molorchus minor</name>
    <dbReference type="NCBI Taxonomy" id="1323400"/>
    <lineage>
        <taxon>Eukaryota</taxon>
        <taxon>Metazoa</taxon>
        <taxon>Ecdysozoa</taxon>
        <taxon>Arthropoda</taxon>
        <taxon>Hexapoda</taxon>
        <taxon>Insecta</taxon>
        <taxon>Pterygota</taxon>
        <taxon>Neoptera</taxon>
        <taxon>Endopterygota</taxon>
        <taxon>Coleoptera</taxon>
        <taxon>Polyphaga</taxon>
        <taxon>Cucujiformia</taxon>
        <taxon>Chrysomeloidea</taxon>
        <taxon>Cerambycidae</taxon>
        <taxon>Lamiinae</taxon>
        <taxon>Monochamini</taxon>
        <taxon>Molorchus</taxon>
    </lineage>
</organism>
<dbReference type="Proteomes" id="UP001162164">
    <property type="component" value="Unassembled WGS sequence"/>
</dbReference>
<protein>
    <submittedName>
        <fullName evidence="3">Uncharacterized protein</fullName>
    </submittedName>
</protein>
<feature type="repeat" description="RCC1" evidence="2">
    <location>
        <begin position="23"/>
        <end position="75"/>
    </location>
</feature>